<comment type="caution">
    <text evidence="1">The sequence shown here is derived from an EMBL/GenBank/DDBJ whole genome shotgun (WGS) entry which is preliminary data.</text>
</comment>
<reference evidence="1" key="1">
    <citation type="submission" date="2018-11" db="EMBL/GenBank/DDBJ databases">
        <title>The sequence and de novo assembly of Larimichthys crocea genome using PacBio and Hi-C technologies.</title>
        <authorList>
            <person name="Xu P."/>
            <person name="Chen B."/>
            <person name="Zhou Z."/>
            <person name="Ke Q."/>
            <person name="Wu Y."/>
            <person name="Bai H."/>
            <person name="Pu F."/>
        </authorList>
    </citation>
    <scope>NUCLEOTIDE SEQUENCE</scope>
    <source>
        <tissue evidence="1">Muscle</tissue>
    </source>
</reference>
<name>A0ACD3Q8I8_LARCR</name>
<proteinExistence type="predicted"/>
<evidence type="ECO:0000313" key="2">
    <source>
        <dbReference type="Proteomes" id="UP000793456"/>
    </source>
</evidence>
<evidence type="ECO:0000313" key="1">
    <source>
        <dbReference type="EMBL" id="TMS03510.1"/>
    </source>
</evidence>
<organism evidence="1 2">
    <name type="scientific">Larimichthys crocea</name>
    <name type="common">Large yellow croaker</name>
    <name type="synonym">Pseudosciaena crocea</name>
    <dbReference type="NCBI Taxonomy" id="215358"/>
    <lineage>
        <taxon>Eukaryota</taxon>
        <taxon>Metazoa</taxon>
        <taxon>Chordata</taxon>
        <taxon>Craniata</taxon>
        <taxon>Vertebrata</taxon>
        <taxon>Euteleostomi</taxon>
        <taxon>Actinopterygii</taxon>
        <taxon>Neopterygii</taxon>
        <taxon>Teleostei</taxon>
        <taxon>Neoteleostei</taxon>
        <taxon>Acanthomorphata</taxon>
        <taxon>Eupercaria</taxon>
        <taxon>Sciaenidae</taxon>
        <taxon>Larimichthys</taxon>
    </lineage>
</organism>
<sequence length="120" mass="14108">MDMSAVSDSEKDTLIENLRMGIRFYTEKYETDTKFWQEKITVAKAEKKDLEQKLQTETVQALKEELAEVKRQSKWERERLSALIDLNTNQAKNIEKFCREQKERSNARSTSPIHTPPDTI</sequence>
<keyword evidence="2" id="KW-1185">Reference proteome</keyword>
<dbReference type="Proteomes" id="UP000793456">
    <property type="component" value="Chromosome XXII"/>
</dbReference>
<accession>A0ACD3Q8I8</accession>
<dbReference type="EMBL" id="CM011695">
    <property type="protein sequence ID" value="TMS03510.1"/>
    <property type="molecule type" value="Genomic_DNA"/>
</dbReference>
<protein>
    <submittedName>
        <fullName evidence="1">Uncharacterized protein</fullName>
    </submittedName>
</protein>
<gene>
    <name evidence="1" type="ORF">E3U43_000399</name>
</gene>